<comment type="function">
    <text evidence="15">Receptor for extracellular adenine nucleotides such as ADP. In platelets, binding to ADP leads to mobilization of intracellular calcium ions via activation of phospholipase C, a change in platelet shape, and ultimately platelet aggregation.</text>
</comment>
<dbReference type="GO" id="GO:0004930">
    <property type="term" value="F:G protein-coupled receptor activity"/>
    <property type="evidence" value="ECO:0007669"/>
    <property type="project" value="UniProtKB-KW"/>
</dbReference>
<name>A0ABC9X7Z3_GRUJA</name>
<evidence type="ECO:0000256" key="9">
    <source>
        <dbReference type="ARBA" id="ARBA00023136"/>
    </source>
</evidence>
<keyword evidence="4 16" id="KW-0812">Transmembrane</keyword>
<keyword evidence="3" id="KW-1003">Cell membrane</keyword>
<keyword evidence="5" id="KW-0547">Nucleotide-binding</keyword>
<dbReference type="EMBL" id="BAAFJT010000009">
    <property type="protein sequence ID" value="GAB0193810.1"/>
    <property type="molecule type" value="Genomic_DNA"/>
</dbReference>
<evidence type="ECO:0000256" key="2">
    <source>
        <dbReference type="ARBA" id="ARBA00021856"/>
    </source>
</evidence>
<evidence type="ECO:0000256" key="1">
    <source>
        <dbReference type="ARBA" id="ARBA00004651"/>
    </source>
</evidence>
<evidence type="ECO:0000256" key="4">
    <source>
        <dbReference type="ARBA" id="ARBA00022692"/>
    </source>
</evidence>
<dbReference type="InterPro" id="IPR000276">
    <property type="entry name" value="GPCR_Rhodpsn"/>
</dbReference>
<feature type="transmembrane region" description="Helical" evidence="17">
    <location>
        <begin position="116"/>
        <end position="139"/>
    </location>
</feature>
<evidence type="ECO:0000256" key="15">
    <source>
        <dbReference type="ARBA" id="ARBA00045971"/>
    </source>
</evidence>
<evidence type="ECO:0000256" key="6">
    <source>
        <dbReference type="ARBA" id="ARBA00022840"/>
    </source>
</evidence>
<comment type="subcellular location">
    <subcellularLocation>
        <location evidence="1">Cell membrane</location>
        <topology evidence="1">Multi-pass membrane protein</topology>
    </subcellularLocation>
</comment>
<dbReference type="InterPro" id="IPR000142">
    <property type="entry name" value="P2Y1_rcpt"/>
</dbReference>
<evidence type="ECO:0000256" key="17">
    <source>
        <dbReference type="SAM" id="Phobius"/>
    </source>
</evidence>
<evidence type="ECO:0000256" key="16">
    <source>
        <dbReference type="RuleBase" id="RU000688"/>
    </source>
</evidence>
<evidence type="ECO:0000256" key="11">
    <source>
        <dbReference type="ARBA" id="ARBA00023170"/>
    </source>
</evidence>
<dbReference type="PANTHER" id="PTHR24231:SF2">
    <property type="entry name" value="P2Y PURINOCEPTOR 1"/>
    <property type="match status" value="1"/>
</dbReference>
<dbReference type="Proteomes" id="UP001623348">
    <property type="component" value="Unassembled WGS sequence"/>
</dbReference>
<proteinExistence type="inferred from homology"/>
<dbReference type="PRINTS" id="PR00237">
    <property type="entry name" value="GPCRRHODOPSN"/>
</dbReference>
<dbReference type="SUPFAM" id="SSF81321">
    <property type="entry name" value="Family A G protein-coupled receptor-like"/>
    <property type="match status" value="1"/>
</dbReference>
<dbReference type="InterPro" id="IPR017452">
    <property type="entry name" value="GPCR_Rhodpsn_7TM"/>
</dbReference>
<evidence type="ECO:0000256" key="3">
    <source>
        <dbReference type="ARBA" id="ARBA00022475"/>
    </source>
</evidence>
<comment type="similarity">
    <text evidence="16">Belongs to the G-protein coupled receptor 1 family.</text>
</comment>
<feature type="domain" description="G-protein coupled receptors family 1 profile" evidence="18">
    <location>
        <begin position="95"/>
        <end position="351"/>
    </location>
</feature>
<keyword evidence="8 16" id="KW-0297">G-protein coupled receptor</keyword>
<keyword evidence="12" id="KW-0325">Glycoprotein</keyword>
<feature type="transmembrane region" description="Helical" evidence="17">
    <location>
        <begin position="160"/>
        <end position="177"/>
    </location>
</feature>
<evidence type="ECO:0000256" key="13">
    <source>
        <dbReference type="ARBA" id="ARBA00023224"/>
    </source>
</evidence>
<evidence type="ECO:0000256" key="8">
    <source>
        <dbReference type="ARBA" id="ARBA00023040"/>
    </source>
</evidence>
<dbReference type="PRINTS" id="PR00595">
    <property type="entry name" value="P2Y1PRNOCPTR"/>
</dbReference>
<evidence type="ECO:0000256" key="7">
    <source>
        <dbReference type="ARBA" id="ARBA00022989"/>
    </source>
</evidence>
<dbReference type="AlphaFoldDB" id="A0ABC9X7Z3"/>
<evidence type="ECO:0000256" key="12">
    <source>
        <dbReference type="ARBA" id="ARBA00023180"/>
    </source>
</evidence>
<evidence type="ECO:0000256" key="5">
    <source>
        <dbReference type="ARBA" id="ARBA00022741"/>
    </source>
</evidence>
<feature type="transmembrane region" description="Helical" evidence="17">
    <location>
        <begin position="78"/>
        <end position="104"/>
    </location>
</feature>
<gene>
    <name evidence="19" type="ORF">GRJ2_001846300</name>
</gene>
<feature type="transmembrane region" description="Helical" evidence="17">
    <location>
        <begin position="249"/>
        <end position="273"/>
    </location>
</feature>
<dbReference type="Pfam" id="PF00001">
    <property type="entry name" value="7tm_1"/>
    <property type="match status" value="1"/>
</dbReference>
<dbReference type="PANTHER" id="PTHR24231">
    <property type="entry name" value="PURINOCEPTOR-RELATED G-PROTEIN COUPLED RECEPTOR"/>
    <property type="match status" value="1"/>
</dbReference>
<dbReference type="Gene3D" id="1.20.1070.10">
    <property type="entry name" value="Rhodopsin 7-helix transmembrane proteins"/>
    <property type="match status" value="1"/>
</dbReference>
<keyword evidence="9 17" id="KW-0472">Membrane</keyword>
<keyword evidence="11 16" id="KW-0675">Receptor</keyword>
<keyword evidence="13 16" id="KW-0807">Transducer</keyword>
<evidence type="ECO:0000256" key="10">
    <source>
        <dbReference type="ARBA" id="ARBA00023157"/>
    </source>
</evidence>
<evidence type="ECO:0000259" key="18">
    <source>
        <dbReference type="PROSITE" id="PS50262"/>
    </source>
</evidence>
<dbReference type="GO" id="GO:0005886">
    <property type="term" value="C:plasma membrane"/>
    <property type="evidence" value="ECO:0007669"/>
    <property type="project" value="UniProtKB-SubCell"/>
</dbReference>
<keyword evidence="10" id="KW-1015">Disulfide bond</keyword>
<dbReference type="PROSITE" id="PS00237">
    <property type="entry name" value="G_PROTEIN_RECEP_F1_1"/>
    <property type="match status" value="1"/>
</dbReference>
<evidence type="ECO:0000256" key="14">
    <source>
        <dbReference type="ARBA" id="ARBA00033052"/>
    </source>
</evidence>
<evidence type="ECO:0000313" key="19">
    <source>
        <dbReference type="EMBL" id="GAB0193810.1"/>
    </source>
</evidence>
<sequence>MPAGSKTGPPLAKAKPISASGRLSRFTSGLCDSGGRIMTEVLFSAALNGTEPNLLSSSGWSVGNATTKCSLTKTGFQFYYLPTVYILVFITGFLGNSVAIWMFVFHMRPWSGISVYMFNLALADFLYVLTLPALIFYYFNKTDWIFGDIMCKLQRFIFHVNLYGSILFLTCISVHRYTGVVHPLKSLGRLKKKNAVYISTLVWVIVVAVISPILFYSGTGIRRNKTTTCYDTTADDYLRSYFIYSMCTTVLMFCIPFILILGCYGLIVKALIYKDLDNSPLRRKSIYLVIIVLTVFAVSYLPFHVMKTLNLRARVDFQTPQMCAFNDKVYATYQVTRGLASLNSCVDPILYFLADKASFSDVRKSLTKLRWLFMKNLDPPLKGKLASR</sequence>
<dbReference type="GO" id="GO:0005524">
    <property type="term" value="F:ATP binding"/>
    <property type="evidence" value="ECO:0007669"/>
    <property type="project" value="UniProtKB-KW"/>
</dbReference>
<organism evidence="19 20">
    <name type="scientific">Grus japonensis</name>
    <name type="common">Japanese crane</name>
    <name type="synonym">Red-crowned crane</name>
    <dbReference type="NCBI Taxonomy" id="30415"/>
    <lineage>
        <taxon>Eukaryota</taxon>
        <taxon>Metazoa</taxon>
        <taxon>Chordata</taxon>
        <taxon>Craniata</taxon>
        <taxon>Vertebrata</taxon>
        <taxon>Euteleostomi</taxon>
        <taxon>Archelosauria</taxon>
        <taxon>Archosauria</taxon>
        <taxon>Dinosauria</taxon>
        <taxon>Saurischia</taxon>
        <taxon>Theropoda</taxon>
        <taxon>Coelurosauria</taxon>
        <taxon>Aves</taxon>
        <taxon>Neognathae</taxon>
        <taxon>Neoaves</taxon>
        <taxon>Gruiformes</taxon>
        <taxon>Gruidae</taxon>
        <taxon>Grus</taxon>
    </lineage>
</organism>
<feature type="transmembrane region" description="Helical" evidence="17">
    <location>
        <begin position="197"/>
        <end position="216"/>
    </location>
</feature>
<keyword evidence="6" id="KW-0067">ATP-binding</keyword>
<protein>
    <recommendedName>
        <fullName evidence="2">P2Y purinoceptor 1</fullName>
    </recommendedName>
    <alternativeName>
        <fullName evidence="14">Purinergic receptor</fullName>
    </alternativeName>
</protein>
<dbReference type="PRINTS" id="PR01157">
    <property type="entry name" value="P2YPURNOCPTR"/>
</dbReference>
<evidence type="ECO:0000313" key="20">
    <source>
        <dbReference type="Proteomes" id="UP001623348"/>
    </source>
</evidence>
<comment type="caution">
    <text evidence="19">The sequence shown here is derived from an EMBL/GenBank/DDBJ whole genome shotgun (WGS) entry which is preliminary data.</text>
</comment>
<accession>A0ABC9X7Z3</accession>
<dbReference type="PROSITE" id="PS50262">
    <property type="entry name" value="G_PROTEIN_RECEP_F1_2"/>
    <property type="match status" value="1"/>
</dbReference>
<dbReference type="FunFam" id="1.20.1070.10:FF:000017">
    <property type="entry name" value="lysophosphatidic acid receptor 4"/>
    <property type="match status" value="1"/>
</dbReference>
<keyword evidence="7 17" id="KW-1133">Transmembrane helix</keyword>
<reference evidence="19 20" key="1">
    <citation type="submission" date="2024-06" db="EMBL/GenBank/DDBJ databases">
        <title>The draft genome of Grus japonensis, version 3.</title>
        <authorList>
            <person name="Nabeshima K."/>
            <person name="Suzuki S."/>
            <person name="Onuma M."/>
        </authorList>
    </citation>
    <scope>NUCLEOTIDE SEQUENCE [LARGE SCALE GENOMIC DNA]</scope>
    <source>
        <strain evidence="19 20">451A</strain>
    </source>
</reference>
<feature type="transmembrane region" description="Helical" evidence="17">
    <location>
        <begin position="285"/>
        <end position="303"/>
    </location>
</feature>
<keyword evidence="20" id="KW-1185">Reference proteome</keyword>